<organism evidence="2 3">
    <name type="scientific">Cardiocondyla obscurior</name>
    <dbReference type="NCBI Taxonomy" id="286306"/>
    <lineage>
        <taxon>Eukaryota</taxon>
        <taxon>Metazoa</taxon>
        <taxon>Ecdysozoa</taxon>
        <taxon>Arthropoda</taxon>
        <taxon>Hexapoda</taxon>
        <taxon>Insecta</taxon>
        <taxon>Pterygota</taxon>
        <taxon>Neoptera</taxon>
        <taxon>Endopterygota</taxon>
        <taxon>Hymenoptera</taxon>
        <taxon>Apocrita</taxon>
        <taxon>Aculeata</taxon>
        <taxon>Formicoidea</taxon>
        <taxon>Formicidae</taxon>
        <taxon>Myrmicinae</taxon>
        <taxon>Cardiocondyla</taxon>
    </lineage>
</organism>
<gene>
    <name evidence="2" type="ORF">PUN28_018615</name>
</gene>
<sequence length="103" mass="12067">MIKRARTTRDFLDTFHSSTLEHRSIDEKLLPDVDFDETFDYFNKINFIPWMLLIISLHVLLTSYYENGNYLHVPRRCDLKFKLGAYIFGIELVPLPALSASVV</sequence>
<dbReference type="EMBL" id="JADYXP020000023">
    <property type="protein sequence ID" value="KAL0102194.1"/>
    <property type="molecule type" value="Genomic_DNA"/>
</dbReference>
<comment type="caution">
    <text evidence="2">The sequence shown here is derived from an EMBL/GenBank/DDBJ whole genome shotgun (WGS) entry which is preliminary data.</text>
</comment>
<name>A0AAW2EIL4_9HYME</name>
<keyword evidence="3" id="KW-1185">Reference proteome</keyword>
<evidence type="ECO:0000256" key="1">
    <source>
        <dbReference type="SAM" id="Phobius"/>
    </source>
</evidence>
<feature type="transmembrane region" description="Helical" evidence="1">
    <location>
        <begin position="47"/>
        <end position="65"/>
    </location>
</feature>
<dbReference type="AlphaFoldDB" id="A0AAW2EIL4"/>
<feature type="transmembrane region" description="Helical" evidence="1">
    <location>
        <begin position="85"/>
        <end position="102"/>
    </location>
</feature>
<evidence type="ECO:0000313" key="2">
    <source>
        <dbReference type="EMBL" id="KAL0102194.1"/>
    </source>
</evidence>
<keyword evidence="1" id="KW-0812">Transmembrane</keyword>
<keyword evidence="1" id="KW-1133">Transmembrane helix</keyword>
<accession>A0AAW2EIL4</accession>
<protein>
    <submittedName>
        <fullName evidence="2">Uncharacterized protein</fullName>
    </submittedName>
</protein>
<proteinExistence type="predicted"/>
<evidence type="ECO:0000313" key="3">
    <source>
        <dbReference type="Proteomes" id="UP001430953"/>
    </source>
</evidence>
<dbReference type="Proteomes" id="UP001430953">
    <property type="component" value="Unassembled WGS sequence"/>
</dbReference>
<keyword evidence="1" id="KW-0472">Membrane</keyword>
<reference evidence="2 3" key="1">
    <citation type="submission" date="2023-03" db="EMBL/GenBank/DDBJ databases">
        <title>High recombination rates correlate with genetic variation in Cardiocondyla obscurior ants.</title>
        <authorList>
            <person name="Errbii M."/>
        </authorList>
    </citation>
    <scope>NUCLEOTIDE SEQUENCE [LARGE SCALE GENOMIC DNA]</scope>
    <source>
        <strain evidence="2">Alpha-2009</strain>
        <tissue evidence="2">Whole body</tissue>
    </source>
</reference>